<dbReference type="Proteomes" id="UP000466307">
    <property type="component" value="Unassembled WGS sequence"/>
</dbReference>
<keyword evidence="1" id="KW-0812">Transmembrane</keyword>
<feature type="transmembrane region" description="Helical" evidence="1">
    <location>
        <begin position="20"/>
        <end position="39"/>
    </location>
</feature>
<dbReference type="GO" id="GO:0016301">
    <property type="term" value="F:kinase activity"/>
    <property type="evidence" value="ECO:0007669"/>
    <property type="project" value="UniProtKB-KW"/>
</dbReference>
<evidence type="ECO:0000313" key="3">
    <source>
        <dbReference type="EMBL" id="NDK88657.1"/>
    </source>
</evidence>
<evidence type="ECO:0000313" key="4">
    <source>
        <dbReference type="Proteomes" id="UP000466307"/>
    </source>
</evidence>
<keyword evidence="3" id="KW-0418">Kinase</keyword>
<evidence type="ECO:0000256" key="1">
    <source>
        <dbReference type="SAM" id="Phobius"/>
    </source>
</evidence>
<keyword evidence="4" id="KW-1185">Reference proteome</keyword>
<dbReference type="InterPro" id="IPR016064">
    <property type="entry name" value="NAD/diacylglycerol_kinase_sf"/>
</dbReference>
<keyword evidence="3" id="KW-0808">Transferase</keyword>
<dbReference type="EMBL" id="JAADZU010000007">
    <property type="protein sequence ID" value="NDK88657.1"/>
    <property type="molecule type" value="Genomic_DNA"/>
</dbReference>
<dbReference type="Gene3D" id="3.40.50.10330">
    <property type="entry name" value="Probable inorganic polyphosphate/atp-NAD kinase, domain 1"/>
    <property type="match status" value="1"/>
</dbReference>
<protein>
    <submittedName>
        <fullName evidence="3">Diacylglycerol kinase</fullName>
    </submittedName>
</protein>
<feature type="transmembrane region" description="Helical" evidence="1">
    <location>
        <begin position="71"/>
        <end position="91"/>
    </location>
</feature>
<comment type="caution">
    <text evidence="3">The sequence shown here is derived from an EMBL/GenBank/DDBJ whole genome shotgun (WGS) entry which is preliminary data.</text>
</comment>
<sequence>MAEELPSTRNDPRRRWAARASLLILGGIGVFLIAVAGAWGAIGLLVITVICAVVAICAAFWFVTRGGVLRWAAAFLVVVAIGVVGVAFIWTGLLVEVIAAAAAGVVAVVCARCALRVDTVPGMPELPAAAVGHPFLIMNPHSGDGKVEKFDLVRRAEELGAEVALLEGPGVQDVTRLARDALARGADLLGVAGGDGTQALVAGVAADHGVPFMVITAGTRNHFAADLGLDRDDPARCLDALTDGVELRVDLGRINGRRFVNNASFGVYAEIVESDGYRDAKTSTAITMLPDLVADDRTDLVVRAGDSVITGPHAILVSNNPYGRGGPVAMTRRDRLDTGVLGVITVSVTGARTALGIFGARHTEDITRHAAGTVVVDGDGATIPVGVDGEALELRTPVRCEIEPGVLRVRVPRERPGVTPVTHLQWRRLWRVAWPRARS</sequence>
<keyword evidence="1" id="KW-0472">Membrane</keyword>
<feature type="transmembrane region" description="Helical" evidence="1">
    <location>
        <begin position="45"/>
        <end position="64"/>
    </location>
</feature>
<dbReference type="RefSeq" id="WP_059037873.1">
    <property type="nucleotide sequence ID" value="NZ_JAADZU010000007.1"/>
</dbReference>
<dbReference type="PROSITE" id="PS50146">
    <property type="entry name" value="DAGK"/>
    <property type="match status" value="1"/>
</dbReference>
<dbReference type="Gene3D" id="2.60.200.40">
    <property type="match status" value="1"/>
</dbReference>
<keyword evidence="1" id="KW-1133">Transmembrane helix</keyword>
<organism evidence="3 4">
    <name type="scientific">Gordonia desulfuricans</name>
    <dbReference type="NCBI Taxonomy" id="89051"/>
    <lineage>
        <taxon>Bacteria</taxon>
        <taxon>Bacillati</taxon>
        <taxon>Actinomycetota</taxon>
        <taxon>Actinomycetes</taxon>
        <taxon>Mycobacteriales</taxon>
        <taxon>Gordoniaceae</taxon>
        <taxon>Gordonia</taxon>
    </lineage>
</organism>
<reference evidence="3 4" key="1">
    <citation type="submission" date="2020-01" db="EMBL/GenBank/DDBJ databases">
        <title>Investigation of new actinobacteria for the biodesulphurisation of diesel fuel.</title>
        <authorList>
            <person name="Athi Narayanan S.M."/>
        </authorList>
    </citation>
    <scope>NUCLEOTIDE SEQUENCE [LARGE SCALE GENOMIC DNA]</scope>
    <source>
        <strain evidence="3 4">213E</strain>
    </source>
</reference>
<dbReference type="InterPro" id="IPR017438">
    <property type="entry name" value="ATP-NAD_kinase_N"/>
</dbReference>
<dbReference type="AlphaFoldDB" id="A0A7K3LMC1"/>
<accession>A0A7K3LMC1</accession>
<evidence type="ECO:0000259" key="2">
    <source>
        <dbReference type="PROSITE" id="PS50146"/>
    </source>
</evidence>
<name>A0A7K3LMC1_9ACTN</name>
<proteinExistence type="predicted"/>
<dbReference type="SUPFAM" id="SSF111331">
    <property type="entry name" value="NAD kinase/diacylglycerol kinase-like"/>
    <property type="match status" value="1"/>
</dbReference>
<gene>
    <name evidence="3" type="ORF">GYA93_03525</name>
</gene>
<dbReference type="InterPro" id="IPR001206">
    <property type="entry name" value="Diacylglycerol_kinase_cat_dom"/>
</dbReference>
<dbReference type="Pfam" id="PF00781">
    <property type="entry name" value="DAGK_cat"/>
    <property type="match status" value="1"/>
</dbReference>
<feature type="domain" description="DAGKc" evidence="2">
    <location>
        <begin position="129"/>
        <end position="258"/>
    </location>
</feature>